<feature type="compositionally biased region" description="Low complexity" evidence="14">
    <location>
        <begin position="608"/>
        <end position="627"/>
    </location>
</feature>
<feature type="compositionally biased region" description="Basic and acidic residues" evidence="14">
    <location>
        <begin position="937"/>
        <end position="957"/>
    </location>
</feature>
<dbReference type="GO" id="GO:0005634">
    <property type="term" value="C:nucleus"/>
    <property type="evidence" value="ECO:0007669"/>
    <property type="project" value="UniProtKB-SubCell"/>
</dbReference>
<dbReference type="FunFam" id="3.30.160.60:FF:001301">
    <property type="entry name" value="Blast:Protein hunchback"/>
    <property type="match status" value="1"/>
</dbReference>
<keyword evidence="9 13" id="KW-0863">Zinc-finger</keyword>
<evidence type="ECO:0000256" key="4">
    <source>
        <dbReference type="ARBA" id="ARBA00013638"/>
    </source>
</evidence>
<evidence type="ECO:0000256" key="11">
    <source>
        <dbReference type="ARBA" id="ARBA00023125"/>
    </source>
</evidence>
<feature type="domain" description="C2H2-type" evidence="15">
    <location>
        <begin position="463"/>
        <end position="490"/>
    </location>
</feature>
<evidence type="ECO:0000256" key="6">
    <source>
        <dbReference type="ARBA" id="ARBA00022492"/>
    </source>
</evidence>
<dbReference type="PROSITE" id="PS00028">
    <property type="entry name" value="ZINC_FINGER_C2H2_1"/>
    <property type="match status" value="1"/>
</dbReference>
<feature type="domain" description="C2H2-type" evidence="15">
    <location>
        <begin position="491"/>
        <end position="518"/>
    </location>
</feature>
<feature type="region of interest" description="Disordered" evidence="14">
    <location>
        <begin position="202"/>
        <end position="329"/>
    </location>
</feature>
<comment type="subcellular location">
    <subcellularLocation>
        <location evidence="2">Nucleus</location>
    </subcellularLocation>
</comment>
<feature type="region of interest" description="Disordered" evidence="14">
    <location>
        <begin position="144"/>
        <end position="174"/>
    </location>
</feature>
<sequence length="1013" mass="114530">MLHTAALVDSLPSNSVPNVIMSTECEPVPPQHHSTKPLVPTPQLTNPTISSEHHPNPGISYEGRVSVIPPLAGYEATLRAAMELDRAHPQNTQLTMDAARVHSEQQHYSALQMQEFRRMYEQRARMHEASQLFAHREDMRQPYTQHQEPYVPKEEPQSSSPIPENSSNDHTESCGTLSIFQNVSGQSNDKYPDHITDISVKEEPLQHDNEQPHSTRNLENEKKNTLHYESESVSQYARTEQQPEAVKSPIDKAGESPDLPTDSARIQPNSGEESHDDYQEYDPSKDGENMEMSPYEESYHDSDDRMPSSVEPDICDPMDSNMMPSDSEMDPLSRLQHALELSSVMSGKDDEGGDKPQVLQCHVCSYSATSRFHFNAHLNTHYDHKCAKCEFIAHTEPKLREHMQEEHGLSPDSNEELEAIRVPRVNAQGKVKTFKCKQCEYIAITKSDFWAHARSHIKSEKLLTCPKCPFVTEYKHHLEYHLRNHFGSKPFKCNKCNYSCVNKSMLNSHMKSHSNIYQYRCSDCTYATKYCHSLKLHLRKYGHNPAMVLNPDGTPNPIPIIDVYGTRRGPKLKKDDKGMPILPPHYQMQAELLKAQMHMTGAIPQAIASPQEASQPPPSARQSGTNPPTTPNSPHPSLFPYPYPSMVGNLQASSPILSRALEKSPDENRTYEGREQLREILLERERMAQKLPISPTGLLKCTLCEFSTDHREIFSQHMMFHAASEQRDSGDIEELPQSPINIKRPRTPDRHPQTQSHPTVMPHQLPQNIGNETNHPYSPITAAHNLKEYLARAMNPFLYQQMMNNPIHPAFGLQQLNRFTQSAFPIPPLTKTEEEPAPVSPEPTIHQTHSPTNEGALDLSKEQTPPQQIAETSKEPPPPRTKAEARASISPHHSSPQSSSPPRSETSTPPSKNRRKGRAFKLERIAMRLSESAEGESSGHDDDVHREDEDAENRPSESRMPPLVPLDQLNDSQEESQEQWQASQEEIKGHPRLLIHVVNSSDIKISQSYLGCL</sequence>
<name>A0AAN8ZZY6_HALRR</name>
<evidence type="ECO:0000256" key="10">
    <source>
        <dbReference type="ARBA" id="ARBA00022833"/>
    </source>
</evidence>
<keyword evidence="12" id="KW-0539">Nucleus</keyword>
<evidence type="ECO:0000256" key="14">
    <source>
        <dbReference type="SAM" id="MobiDB-lite"/>
    </source>
</evidence>
<evidence type="ECO:0000313" key="16">
    <source>
        <dbReference type="EMBL" id="KAK7069983.1"/>
    </source>
</evidence>
<evidence type="ECO:0000256" key="9">
    <source>
        <dbReference type="ARBA" id="ARBA00022771"/>
    </source>
</evidence>
<dbReference type="PANTHER" id="PTHR24392:SF49">
    <property type="entry name" value="PROTEIN HUNCHBACK"/>
    <property type="match status" value="1"/>
</dbReference>
<dbReference type="EMBL" id="JAXCGZ010015623">
    <property type="protein sequence ID" value="KAK7069983.1"/>
    <property type="molecule type" value="Genomic_DNA"/>
</dbReference>
<evidence type="ECO:0000256" key="1">
    <source>
        <dbReference type="ARBA" id="ARBA00003983"/>
    </source>
</evidence>
<evidence type="ECO:0000256" key="5">
    <source>
        <dbReference type="ARBA" id="ARBA00022473"/>
    </source>
</evidence>
<dbReference type="GO" id="GO:0040034">
    <property type="term" value="P:regulation of development, heterochronic"/>
    <property type="evidence" value="ECO:0007669"/>
    <property type="project" value="UniProtKB-ARBA"/>
</dbReference>
<evidence type="ECO:0000256" key="8">
    <source>
        <dbReference type="ARBA" id="ARBA00022737"/>
    </source>
</evidence>
<evidence type="ECO:0000313" key="17">
    <source>
        <dbReference type="Proteomes" id="UP001381693"/>
    </source>
</evidence>
<dbReference type="GO" id="GO:0035282">
    <property type="term" value="P:segmentation"/>
    <property type="evidence" value="ECO:0007669"/>
    <property type="project" value="UniProtKB-KW"/>
</dbReference>
<dbReference type="Gene3D" id="3.30.160.60">
    <property type="entry name" value="Classic Zinc Finger"/>
    <property type="match status" value="3"/>
</dbReference>
<evidence type="ECO:0000256" key="13">
    <source>
        <dbReference type="PROSITE-ProRule" id="PRU00042"/>
    </source>
</evidence>
<keyword evidence="7" id="KW-0479">Metal-binding</keyword>
<keyword evidence="8" id="KW-0677">Repeat</keyword>
<evidence type="ECO:0000259" key="15">
    <source>
        <dbReference type="PROSITE" id="PS50157"/>
    </source>
</evidence>
<feature type="compositionally biased region" description="Basic and acidic residues" evidence="14">
    <location>
        <begin position="297"/>
        <end position="306"/>
    </location>
</feature>
<feature type="compositionally biased region" description="Basic and acidic residues" evidence="14">
    <location>
        <begin position="202"/>
        <end position="230"/>
    </location>
</feature>
<dbReference type="SUPFAM" id="SSF57667">
    <property type="entry name" value="beta-beta-alpha zinc fingers"/>
    <property type="match status" value="2"/>
</dbReference>
<feature type="compositionally biased region" description="Polar residues" evidence="14">
    <location>
        <begin position="231"/>
        <end position="242"/>
    </location>
</feature>
<feature type="region of interest" description="Disordered" evidence="14">
    <location>
        <begin position="739"/>
        <end position="758"/>
    </location>
</feature>
<dbReference type="GO" id="GO:0000977">
    <property type="term" value="F:RNA polymerase II transcription regulatory region sequence-specific DNA binding"/>
    <property type="evidence" value="ECO:0007669"/>
    <property type="project" value="UniProtKB-ARBA"/>
</dbReference>
<comment type="caution">
    <text evidence="16">The sequence shown here is derived from an EMBL/GenBank/DDBJ whole genome shotgun (WGS) entry which is preliminary data.</text>
</comment>
<dbReference type="InterPro" id="IPR036236">
    <property type="entry name" value="Znf_C2H2_sf"/>
</dbReference>
<dbReference type="PANTHER" id="PTHR24392">
    <property type="entry name" value="ZINC FINGER PROTEIN"/>
    <property type="match status" value="1"/>
</dbReference>
<feature type="compositionally biased region" description="Polar residues" evidence="14">
    <location>
        <begin position="862"/>
        <end position="871"/>
    </location>
</feature>
<evidence type="ECO:0000256" key="3">
    <source>
        <dbReference type="ARBA" id="ARBA00007746"/>
    </source>
</evidence>
<protein>
    <recommendedName>
        <fullName evidence="4">Protein hunchback</fullName>
    </recommendedName>
</protein>
<dbReference type="GO" id="GO:0008270">
    <property type="term" value="F:zinc ion binding"/>
    <property type="evidence" value="ECO:0007669"/>
    <property type="project" value="UniProtKB-KW"/>
</dbReference>
<gene>
    <name evidence="16" type="ORF">SK128_022850</name>
</gene>
<keyword evidence="10" id="KW-0862">Zinc</keyword>
<keyword evidence="11" id="KW-0238">DNA-binding</keyword>
<dbReference type="Pfam" id="PF00096">
    <property type="entry name" value="zf-C2H2"/>
    <property type="match status" value="1"/>
</dbReference>
<organism evidence="16 17">
    <name type="scientific">Halocaridina rubra</name>
    <name type="common">Hawaiian red shrimp</name>
    <dbReference type="NCBI Taxonomy" id="373956"/>
    <lineage>
        <taxon>Eukaryota</taxon>
        <taxon>Metazoa</taxon>
        <taxon>Ecdysozoa</taxon>
        <taxon>Arthropoda</taxon>
        <taxon>Crustacea</taxon>
        <taxon>Multicrustacea</taxon>
        <taxon>Malacostraca</taxon>
        <taxon>Eumalacostraca</taxon>
        <taxon>Eucarida</taxon>
        <taxon>Decapoda</taxon>
        <taxon>Pleocyemata</taxon>
        <taxon>Caridea</taxon>
        <taxon>Atyoidea</taxon>
        <taxon>Atyidae</taxon>
        <taxon>Halocaridina</taxon>
    </lineage>
</organism>
<evidence type="ECO:0000256" key="7">
    <source>
        <dbReference type="ARBA" id="ARBA00022723"/>
    </source>
</evidence>
<keyword evidence="17" id="KW-1185">Reference proteome</keyword>
<feature type="region of interest" description="Disordered" evidence="14">
    <location>
        <begin position="826"/>
        <end position="985"/>
    </location>
</feature>
<keyword evidence="6" id="KW-0302">Gap protein</keyword>
<feature type="compositionally biased region" description="Low complexity" evidence="14">
    <location>
        <begin position="888"/>
        <end position="911"/>
    </location>
</feature>
<feature type="compositionally biased region" description="Basic and acidic residues" evidence="14">
    <location>
        <begin position="272"/>
        <end position="288"/>
    </location>
</feature>
<comment type="similarity">
    <text evidence="3">Belongs to the hunchback C2H2-type zinc-finger protein family.</text>
</comment>
<feature type="compositionally biased region" description="Polar residues" evidence="14">
    <location>
        <begin position="157"/>
        <end position="166"/>
    </location>
</feature>
<dbReference type="SMART" id="SM00355">
    <property type="entry name" value="ZnF_C2H2"/>
    <property type="match status" value="7"/>
</dbReference>
<dbReference type="InterPro" id="IPR013087">
    <property type="entry name" value="Znf_C2H2_type"/>
</dbReference>
<accession>A0AAN8ZZY6</accession>
<keyword evidence="5" id="KW-0217">Developmental protein</keyword>
<dbReference type="AlphaFoldDB" id="A0AAN8ZZY6"/>
<comment type="function">
    <text evidence="1">Gap class segmentation protein that controls development of head structures.</text>
</comment>
<dbReference type="Proteomes" id="UP001381693">
    <property type="component" value="Unassembled WGS sequence"/>
</dbReference>
<feature type="compositionally biased region" description="Pro residues" evidence="14">
    <location>
        <begin position="628"/>
        <end position="643"/>
    </location>
</feature>
<dbReference type="GO" id="GO:0000122">
    <property type="term" value="P:negative regulation of transcription by RNA polymerase II"/>
    <property type="evidence" value="ECO:0007669"/>
    <property type="project" value="UniProtKB-ARBA"/>
</dbReference>
<feature type="region of interest" description="Disordered" evidence="14">
    <location>
        <begin position="608"/>
        <end position="644"/>
    </location>
</feature>
<evidence type="ECO:0000256" key="2">
    <source>
        <dbReference type="ARBA" id="ARBA00004123"/>
    </source>
</evidence>
<proteinExistence type="inferred from homology"/>
<dbReference type="PROSITE" id="PS50157">
    <property type="entry name" value="ZINC_FINGER_C2H2_2"/>
    <property type="match status" value="2"/>
</dbReference>
<dbReference type="FunFam" id="3.30.160.60:FF:001482">
    <property type="entry name" value="Hunchback"/>
    <property type="match status" value="1"/>
</dbReference>
<evidence type="ECO:0000256" key="12">
    <source>
        <dbReference type="ARBA" id="ARBA00023242"/>
    </source>
</evidence>
<reference evidence="16 17" key="1">
    <citation type="submission" date="2023-11" db="EMBL/GenBank/DDBJ databases">
        <title>Halocaridina rubra genome assembly.</title>
        <authorList>
            <person name="Smith C."/>
        </authorList>
    </citation>
    <scope>NUCLEOTIDE SEQUENCE [LARGE SCALE GENOMIC DNA]</scope>
    <source>
        <strain evidence="16">EP-1</strain>
        <tissue evidence="16">Whole</tissue>
    </source>
</reference>